<comment type="subcellular location">
    <subcellularLocation>
        <location evidence="1">Membrane</location>
        <topology evidence="1">Multi-pass membrane protein</topology>
    </subcellularLocation>
</comment>
<feature type="transmembrane region" description="Helical" evidence="6">
    <location>
        <begin position="298"/>
        <end position="319"/>
    </location>
</feature>
<dbReference type="InterPro" id="IPR020846">
    <property type="entry name" value="MFS_dom"/>
</dbReference>
<evidence type="ECO:0000256" key="4">
    <source>
        <dbReference type="ARBA" id="ARBA00022989"/>
    </source>
</evidence>
<dbReference type="Gene3D" id="1.20.1250.20">
    <property type="entry name" value="MFS general substrate transporter like domains"/>
    <property type="match status" value="1"/>
</dbReference>
<evidence type="ECO:0000256" key="2">
    <source>
        <dbReference type="ARBA" id="ARBA00022448"/>
    </source>
</evidence>
<feature type="transmembrane region" description="Helical" evidence="6">
    <location>
        <begin position="159"/>
        <end position="180"/>
    </location>
</feature>
<feature type="transmembrane region" description="Helical" evidence="6">
    <location>
        <begin position="132"/>
        <end position="153"/>
    </location>
</feature>
<dbReference type="GO" id="GO:0016020">
    <property type="term" value="C:membrane"/>
    <property type="evidence" value="ECO:0007669"/>
    <property type="project" value="UniProtKB-SubCell"/>
</dbReference>
<dbReference type="STRING" id="989403.SAMN05421798_11228"/>
<dbReference type="RefSeq" id="WP_068009132.1">
    <property type="nucleotide sequence ID" value="NZ_FOFM01000012.1"/>
</dbReference>
<evidence type="ECO:0000259" key="7">
    <source>
        <dbReference type="PROSITE" id="PS50850"/>
    </source>
</evidence>
<feature type="transmembrane region" description="Helical" evidence="6">
    <location>
        <begin position="192"/>
        <end position="214"/>
    </location>
</feature>
<dbReference type="PANTHER" id="PTHR42718:SF9">
    <property type="entry name" value="MAJOR FACILITATOR SUPERFAMILY MULTIDRUG TRANSPORTER MFSC"/>
    <property type="match status" value="1"/>
</dbReference>
<dbReference type="Pfam" id="PF07690">
    <property type="entry name" value="MFS_1"/>
    <property type="match status" value="1"/>
</dbReference>
<feature type="transmembrane region" description="Helical" evidence="6">
    <location>
        <begin position="326"/>
        <end position="344"/>
    </location>
</feature>
<reference evidence="8 9" key="1">
    <citation type="journal article" date="2016" name="Front. Microbiol.">
        <title>Comparative Genomic Analysis Reveals a Diverse Repertoire of Genes Involved in Prokaryote-Eukaryote Interactions within the Pseudovibrio Genus.</title>
        <authorList>
            <person name="Romano S."/>
            <person name="Fernandez-Guerra A."/>
            <person name="Reen F.J."/>
            <person name="Glockner F.O."/>
            <person name="Crowley S.P."/>
            <person name="O'Sullivan O."/>
            <person name="Cotter P.D."/>
            <person name="Adams C."/>
            <person name="Dobson A.D."/>
            <person name="O'Gara F."/>
        </authorList>
    </citation>
    <scope>NUCLEOTIDE SEQUENCE [LARGE SCALE GENOMIC DNA]</scope>
    <source>
        <strain evidence="8 9">Ad2</strain>
    </source>
</reference>
<feature type="transmembrane region" description="Helical" evidence="6">
    <location>
        <begin position="350"/>
        <end position="368"/>
    </location>
</feature>
<sequence>MTRKYLILLNMIGIVALVMIDQSVMGIILPPLQRTYEFDPIHMQWAINAYLVALAAMLMCGGWLGDQLGYFASLRIGVALFAVASLFCAYAPSGDIFIISRVFQGAGAALMQPAATAIIFSAFPKEERGKALAHYGSAGLLFLATAPLIGGALVQYSSWRAIFLINIPIAITVLVLSYFVGERVTKKESVSFDLKGAALFIVALVVFTVSIQFFGDDRLHPIDALVSAGVLLVICWMLYARRHKVAHPFIQFSLFKNKTYLGCCILLFCIPFALLAQLIFGSIFLLNVIELTPIQTGLSILPIVVTITIFAQIGGRLVGKVAFRNLAFGGSMAMATGFVLQALVVKYHNLWMLFPGMIVMGVGLGFLFSTVSTEALTHISLFARARATALLQTFRQVGGLFGVVCIGSLINWREKTMISEAAAHLKIDDKEREWLQIMLFRSASDQPIAIAVLHERWPEGLLALKSISSSALSSGYYLAAFVLLSAALVSLWMFKVHTKAETNDASDPSTEETEPP</sequence>
<feature type="transmembrane region" description="Helical" evidence="6">
    <location>
        <begin position="475"/>
        <end position="494"/>
    </location>
</feature>
<feature type="transmembrane region" description="Helical" evidence="6">
    <location>
        <begin position="220"/>
        <end position="239"/>
    </location>
</feature>
<dbReference type="PROSITE" id="PS50850">
    <property type="entry name" value="MFS"/>
    <property type="match status" value="1"/>
</dbReference>
<dbReference type="OrthoDB" id="9812221at2"/>
<keyword evidence="2" id="KW-0813">Transport</keyword>
<feature type="transmembrane region" description="Helical" evidence="6">
    <location>
        <begin position="98"/>
        <end position="120"/>
    </location>
</feature>
<evidence type="ECO:0000256" key="3">
    <source>
        <dbReference type="ARBA" id="ARBA00022692"/>
    </source>
</evidence>
<accession>A0A165VSG2</accession>
<dbReference type="CDD" id="cd17321">
    <property type="entry name" value="MFS_MMR_MDR_like"/>
    <property type="match status" value="1"/>
</dbReference>
<dbReference type="GO" id="GO:0022857">
    <property type="term" value="F:transmembrane transporter activity"/>
    <property type="evidence" value="ECO:0007669"/>
    <property type="project" value="InterPro"/>
</dbReference>
<feature type="transmembrane region" description="Helical" evidence="6">
    <location>
        <begin position="7"/>
        <end position="29"/>
    </location>
</feature>
<feature type="transmembrane region" description="Helical" evidence="6">
    <location>
        <begin position="41"/>
        <end position="65"/>
    </location>
</feature>
<dbReference type="PRINTS" id="PR01036">
    <property type="entry name" value="TCRTETB"/>
</dbReference>
<comment type="caution">
    <text evidence="8">The sequence shown here is derived from an EMBL/GenBank/DDBJ whole genome shotgun (WGS) entry which is preliminary data.</text>
</comment>
<feature type="domain" description="Major facilitator superfamily (MFS) profile" evidence="7">
    <location>
        <begin position="7"/>
        <end position="497"/>
    </location>
</feature>
<dbReference type="Gene3D" id="1.20.1720.10">
    <property type="entry name" value="Multidrug resistance protein D"/>
    <property type="match status" value="1"/>
</dbReference>
<dbReference type="EMBL" id="LMCB01000074">
    <property type="protein sequence ID" value="KZL15375.1"/>
    <property type="molecule type" value="Genomic_DNA"/>
</dbReference>
<keyword evidence="3 6" id="KW-0812">Transmembrane</keyword>
<dbReference type="PANTHER" id="PTHR42718">
    <property type="entry name" value="MAJOR FACILITATOR SUPERFAMILY MULTIDRUG TRANSPORTER MFSC"/>
    <property type="match status" value="1"/>
</dbReference>
<protein>
    <submittedName>
        <fullName evidence="8">Multidrug resistance protein stp</fullName>
    </submittedName>
</protein>
<feature type="transmembrane region" description="Helical" evidence="6">
    <location>
        <begin position="260"/>
        <end position="286"/>
    </location>
</feature>
<dbReference type="Proteomes" id="UP000076577">
    <property type="component" value="Unassembled WGS sequence"/>
</dbReference>
<keyword evidence="9" id="KW-1185">Reference proteome</keyword>
<dbReference type="SUPFAM" id="SSF103473">
    <property type="entry name" value="MFS general substrate transporter"/>
    <property type="match status" value="1"/>
</dbReference>
<dbReference type="AlphaFoldDB" id="A0A165VSG2"/>
<evidence type="ECO:0000256" key="5">
    <source>
        <dbReference type="ARBA" id="ARBA00023136"/>
    </source>
</evidence>
<name>A0A165VSG2_9HYPH</name>
<evidence type="ECO:0000256" key="1">
    <source>
        <dbReference type="ARBA" id="ARBA00004141"/>
    </source>
</evidence>
<evidence type="ECO:0000313" key="8">
    <source>
        <dbReference type="EMBL" id="KZL15375.1"/>
    </source>
</evidence>
<gene>
    <name evidence="8" type="primary">stp_3</name>
    <name evidence="8" type="ORF">PsAD2_03631</name>
</gene>
<keyword evidence="5 6" id="KW-0472">Membrane</keyword>
<evidence type="ECO:0000256" key="6">
    <source>
        <dbReference type="SAM" id="Phobius"/>
    </source>
</evidence>
<feature type="transmembrane region" description="Helical" evidence="6">
    <location>
        <begin position="389"/>
        <end position="410"/>
    </location>
</feature>
<organism evidence="8 9">
    <name type="scientific">Pseudovibrio axinellae</name>
    <dbReference type="NCBI Taxonomy" id="989403"/>
    <lineage>
        <taxon>Bacteria</taxon>
        <taxon>Pseudomonadati</taxon>
        <taxon>Pseudomonadota</taxon>
        <taxon>Alphaproteobacteria</taxon>
        <taxon>Hyphomicrobiales</taxon>
        <taxon>Stappiaceae</taxon>
        <taxon>Pseudovibrio</taxon>
    </lineage>
</organism>
<proteinExistence type="predicted"/>
<dbReference type="InterPro" id="IPR011701">
    <property type="entry name" value="MFS"/>
</dbReference>
<evidence type="ECO:0000313" key="9">
    <source>
        <dbReference type="Proteomes" id="UP000076577"/>
    </source>
</evidence>
<keyword evidence="4 6" id="KW-1133">Transmembrane helix</keyword>
<dbReference type="InterPro" id="IPR036259">
    <property type="entry name" value="MFS_trans_sf"/>
</dbReference>
<dbReference type="PATRIC" id="fig|989403.3.peg.3924"/>
<feature type="transmembrane region" description="Helical" evidence="6">
    <location>
        <begin position="72"/>
        <end position="92"/>
    </location>
</feature>